<proteinExistence type="predicted"/>
<dbReference type="EMBL" id="JAGUCN010000028">
    <property type="protein sequence ID" value="MBS2213477.1"/>
    <property type="molecule type" value="Genomic_DNA"/>
</dbReference>
<gene>
    <name evidence="1" type="ORF">KEM09_18855</name>
</gene>
<evidence type="ECO:0000313" key="1">
    <source>
        <dbReference type="EMBL" id="MBS2213477.1"/>
    </source>
</evidence>
<comment type="caution">
    <text evidence="1">The sequence shown here is derived from an EMBL/GenBank/DDBJ whole genome shotgun (WGS) entry which is preliminary data.</text>
</comment>
<dbReference type="InterPro" id="IPR027829">
    <property type="entry name" value="DUF4625"/>
</dbReference>
<dbReference type="PROSITE" id="PS51257">
    <property type="entry name" value="PROKAR_LIPOPROTEIN"/>
    <property type="match status" value="1"/>
</dbReference>
<sequence>MKWLNKILLASTLSILMTSCGDDDKSVDLEKPTADIEITRENGTYSPGSSILINANFFDNVALKECQVSIASLRSLKGWDTDWDSEMYKISLSGKQVSLNSVRVLEDIPVDIYYGEYRLSFKVLDEANNYSIYEIDILIE</sequence>
<protein>
    <submittedName>
        <fullName evidence="1">DUF4625 domain-containing protein</fullName>
    </submittedName>
</protein>
<keyword evidence="2" id="KW-1185">Reference proteome</keyword>
<evidence type="ECO:0000313" key="2">
    <source>
        <dbReference type="Proteomes" id="UP000721861"/>
    </source>
</evidence>
<dbReference type="Pfam" id="PF15418">
    <property type="entry name" value="DUF4625"/>
    <property type="match status" value="1"/>
</dbReference>
<accession>A0ABS5KF18</accession>
<organism evidence="1 2">
    <name type="scientific">Carboxylicivirga mesophila</name>
    <dbReference type="NCBI Taxonomy" id="1166478"/>
    <lineage>
        <taxon>Bacteria</taxon>
        <taxon>Pseudomonadati</taxon>
        <taxon>Bacteroidota</taxon>
        <taxon>Bacteroidia</taxon>
        <taxon>Marinilabiliales</taxon>
        <taxon>Marinilabiliaceae</taxon>
        <taxon>Carboxylicivirga</taxon>
    </lineage>
</organism>
<name>A0ABS5KF18_9BACT</name>
<reference evidence="1 2" key="1">
    <citation type="journal article" date="2014" name="Int. J. Syst. Evol. Microbiol.">
        <title>Carboxylicivirga gen. nov. in the family Marinilabiliaceae with two novel species, Carboxylicivirga mesophila sp. nov. and Carboxylicivirga taeanensis sp. nov., and reclassification of Cytophaga fermentans as Saccharicrinis fermentans gen. nov., comb. nov.</title>
        <authorList>
            <person name="Yang S.H."/>
            <person name="Seo H.S."/>
            <person name="Woo J.H."/>
            <person name="Oh H.M."/>
            <person name="Jang H."/>
            <person name="Lee J.H."/>
            <person name="Kim S.J."/>
            <person name="Kwon K.K."/>
        </authorList>
    </citation>
    <scope>NUCLEOTIDE SEQUENCE [LARGE SCALE GENOMIC DNA]</scope>
    <source>
        <strain evidence="1 2">JCM 18290</strain>
    </source>
</reference>
<dbReference type="RefSeq" id="WP_212230683.1">
    <property type="nucleotide sequence ID" value="NZ_JAGUCN010000028.1"/>
</dbReference>
<dbReference type="Proteomes" id="UP000721861">
    <property type="component" value="Unassembled WGS sequence"/>
</dbReference>